<evidence type="ECO:0000313" key="2">
    <source>
        <dbReference type="Proteomes" id="UP000078544"/>
    </source>
</evidence>
<sequence>MFSGLFSTTSSTSNLATPLLKTVFTPEASILSTGYQISGNFLLHCPLPINDVLLSSFTFNQPRLRYLSLDAELRSESASKVEDTLCGMTINSQQRDTPATKALAVGDKMAPSYLGGMSAVFLRSEEPASATISYSFPGENSLSQIRRAYPSQKQKSSLIIENILRCPSSF</sequence>
<comment type="caution">
    <text evidence="1">The sequence shown here is derived from an EMBL/GenBank/DDBJ whole genome shotgun (WGS) entry which is preliminary data.</text>
</comment>
<dbReference type="EMBL" id="AZGY01000035">
    <property type="protein sequence ID" value="KZZ87658.1"/>
    <property type="molecule type" value="Genomic_DNA"/>
</dbReference>
<dbReference type="AlphaFoldDB" id="A0A167VKG3"/>
<organism evidence="1 2">
    <name type="scientific">Moelleriella libera RCEF 2490</name>
    <dbReference type="NCBI Taxonomy" id="1081109"/>
    <lineage>
        <taxon>Eukaryota</taxon>
        <taxon>Fungi</taxon>
        <taxon>Dikarya</taxon>
        <taxon>Ascomycota</taxon>
        <taxon>Pezizomycotina</taxon>
        <taxon>Sordariomycetes</taxon>
        <taxon>Hypocreomycetidae</taxon>
        <taxon>Hypocreales</taxon>
        <taxon>Clavicipitaceae</taxon>
        <taxon>Moelleriella</taxon>
    </lineage>
</organism>
<proteinExistence type="predicted"/>
<name>A0A167VKG3_9HYPO</name>
<reference evidence="1 2" key="1">
    <citation type="journal article" date="2016" name="Genome Biol. Evol.">
        <title>Divergent and convergent evolution of fungal pathogenicity.</title>
        <authorList>
            <person name="Shang Y."/>
            <person name="Xiao G."/>
            <person name="Zheng P."/>
            <person name="Cen K."/>
            <person name="Zhan S."/>
            <person name="Wang C."/>
        </authorList>
    </citation>
    <scope>NUCLEOTIDE SEQUENCE [LARGE SCALE GENOMIC DNA]</scope>
    <source>
        <strain evidence="1 2">RCEF 2490</strain>
    </source>
</reference>
<evidence type="ECO:0000313" key="1">
    <source>
        <dbReference type="EMBL" id="KZZ87658.1"/>
    </source>
</evidence>
<gene>
    <name evidence="1" type="ORF">AAL_08325</name>
</gene>
<dbReference type="Proteomes" id="UP000078544">
    <property type="component" value="Unassembled WGS sequence"/>
</dbReference>
<accession>A0A167VKG3</accession>
<protein>
    <submittedName>
        <fullName evidence="1">Uncharacterized protein</fullName>
    </submittedName>
</protein>
<keyword evidence="2" id="KW-1185">Reference proteome</keyword>